<dbReference type="Pfam" id="PF00857">
    <property type="entry name" value="Isochorismatase"/>
    <property type="match status" value="1"/>
</dbReference>
<feature type="domain" description="Isochorismatase-like" evidence="4">
    <location>
        <begin position="465"/>
        <end position="638"/>
    </location>
</feature>
<comment type="similarity">
    <text evidence="1">Belongs to the isochorismatase family.</text>
</comment>
<dbReference type="GO" id="GO:0016787">
    <property type="term" value="F:hydrolase activity"/>
    <property type="evidence" value="ECO:0007669"/>
    <property type="project" value="UniProtKB-KW"/>
</dbReference>
<name>A0A7S1FYD4_9STRA</name>
<feature type="transmembrane region" description="Helical" evidence="3">
    <location>
        <begin position="320"/>
        <end position="337"/>
    </location>
</feature>
<keyword evidence="3" id="KW-0472">Membrane</keyword>
<dbReference type="AlphaFoldDB" id="A0A7S1FYD4"/>
<keyword evidence="3" id="KW-1133">Transmembrane helix</keyword>
<gene>
    <name evidence="5" type="ORF">CHYS00102_LOCUS22681</name>
</gene>
<dbReference type="InterPro" id="IPR050272">
    <property type="entry name" value="Isochorismatase-like_hydrls"/>
</dbReference>
<dbReference type="Gene3D" id="3.40.50.850">
    <property type="entry name" value="Isochorismatase-like"/>
    <property type="match status" value="1"/>
</dbReference>
<feature type="transmembrane region" description="Helical" evidence="3">
    <location>
        <begin position="120"/>
        <end position="141"/>
    </location>
</feature>
<dbReference type="PANTHER" id="PTHR43540:SF16">
    <property type="entry name" value="ISOCHORISMATASE-LIKE DOMAIN-CONTAINING PROTEIN"/>
    <property type="match status" value="1"/>
</dbReference>
<reference evidence="5" key="1">
    <citation type="submission" date="2021-01" db="EMBL/GenBank/DDBJ databases">
        <authorList>
            <person name="Corre E."/>
            <person name="Pelletier E."/>
            <person name="Niang G."/>
            <person name="Scheremetjew M."/>
            <person name="Finn R."/>
            <person name="Kale V."/>
            <person name="Holt S."/>
            <person name="Cochrane G."/>
            <person name="Meng A."/>
            <person name="Brown T."/>
            <person name="Cohen L."/>
        </authorList>
    </citation>
    <scope>NUCLEOTIDE SEQUENCE</scope>
    <source>
        <strain evidence="5">308</strain>
    </source>
</reference>
<feature type="transmembrane region" description="Helical" evidence="3">
    <location>
        <begin position="197"/>
        <end position="217"/>
    </location>
</feature>
<accession>A0A7S1FYD4</accession>
<dbReference type="InterPro" id="IPR000868">
    <property type="entry name" value="Isochorismatase-like_dom"/>
</dbReference>
<sequence length="900" mass="101750">MADVSRKPSNHSGEAALSLLSKTAKDAAQARRLEFTPDTNTGIEPGEKILDQFGVEITEMNAVKPHFDKRPSISDLLAKNRQCRSATVQKQYSFMTKERVAPFGRFSRWKTEGLNPSERFTLLAFIIPLLVSLWYCVACLFPPGAREVAPILLWTESFLGMSVEGKYTLGCPPPPVADTDGSYQYEGGRWTICSEGILQIAMIILARISAFACYVPMGLTFVSKMHSTIHFFSNTYVATWVPFESFHDFHIFSGKIYANLIILHAISHLIRWCVRNEFGRGFSSQVGLSGIIGTVAICMCVFFMVPWGKKLNKLPFEWRFFGHWISFLILSVVLCFHAERLRKISLIFFGLWSLDYAYGIVKRTYRLEVVEFSALPNGVGTQILWRNPEGFQPKSGEFVKIMIPWLSAGQKNEWHPFSLYLQEQTKEGLAWLEKSRPKDSAKVLDLLKEEEYSYCSFKDLNPQTTALILIDWQNKFVSPDGKLYSFVKEVMEHNACLPKMIDVVKACRDAGVYIIHAPMNLSSNEYENGNRSSFIKNEWGSEIVDDLKPHLTDGFLKNKKKRDSFDGTNLEDLLRKKGITTVFLSGFLTNYAVASTMRSASEKGFKVYTLSDGTACNSLKEQFSSVEGSLNLFSNPITCEELTEFLNTSLDEIDLESAMDFSQGSLRECIESNLASAVDDSMHISTLVRQDLRNRYNTTQIFATAAGDWSKELAGVVAERTTKRSCWVRGPFTSPYFIASDFCNIILMASGIGITPALGVIGQYPGGTRTKILIWSVRCKIMLKFFIPLIKGDNSLFCSIFYTGKDKLNEYEFKDICSIGNVYVQQSRCENLVELISECVVIYEKHFSKDKGIECLDDVSDRLRATWVTLYCGGSTRIRDELAKFTKESGIGYECELFDW</sequence>
<dbReference type="CDD" id="cd00431">
    <property type="entry name" value="cysteine_hydrolases"/>
    <property type="match status" value="1"/>
</dbReference>
<proteinExistence type="inferred from homology"/>
<dbReference type="PANTHER" id="PTHR43540">
    <property type="entry name" value="PEROXYUREIDOACRYLATE/UREIDOACRYLATE AMIDOHYDROLASE-RELATED"/>
    <property type="match status" value="1"/>
</dbReference>
<feature type="transmembrane region" description="Helical" evidence="3">
    <location>
        <begin position="286"/>
        <end position="308"/>
    </location>
</feature>
<dbReference type="InterPro" id="IPR036380">
    <property type="entry name" value="Isochorismatase-like_sf"/>
</dbReference>
<feature type="transmembrane region" description="Helical" evidence="3">
    <location>
        <begin position="344"/>
        <end position="361"/>
    </location>
</feature>
<evidence type="ECO:0000313" key="5">
    <source>
        <dbReference type="EMBL" id="CAD8895467.1"/>
    </source>
</evidence>
<keyword evidence="3" id="KW-0812">Transmembrane</keyword>
<organism evidence="5">
    <name type="scientific">Corethron hystrix</name>
    <dbReference type="NCBI Taxonomy" id="216773"/>
    <lineage>
        <taxon>Eukaryota</taxon>
        <taxon>Sar</taxon>
        <taxon>Stramenopiles</taxon>
        <taxon>Ochrophyta</taxon>
        <taxon>Bacillariophyta</taxon>
        <taxon>Coscinodiscophyceae</taxon>
        <taxon>Corethrophycidae</taxon>
        <taxon>Corethrales</taxon>
        <taxon>Corethraceae</taxon>
        <taxon>Corethron</taxon>
    </lineage>
</organism>
<evidence type="ECO:0000259" key="4">
    <source>
        <dbReference type="Pfam" id="PF00857"/>
    </source>
</evidence>
<dbReference type="EMBL" id="HBFR01031233">
    <property type="protein sequence ID" value="CAD8895467.1"/>
    <property type="molecule type" value="Transcribed_RNA"/>
</dbReference>
<protein>
    <recommendedName>
        <fullName evidence="4">Isochorismatase-like domain-containing protein</fullName>
    </recommendedName>
</protein>
<dbReference type="SUPFAM" id="SSF52499">
    <property type="entry name" value="Isochorismatase-like hydrolases"/>
    <property type="match status" value="1"/>
</dbReference>
<keyword evidence="2" id="KW-0378">Hydrolase</keyword>
<evidence type="ECO:0000256" key="2">
    <source>
        <dbReference type="ARBA" id="ARBA00022801"/>
    </source>
</evidence>
<evidence type="ECO:0000256" key="1">
    <source>
        <dbReference type="ARBA" id="ARBA00006336"/>
    </source>
</evidence>
<evidence type="ECO:0000256" key="3">
    <source>
        <dbReference type="SAM" id="Phobius"/>
    </source>
</evidence>